<dbReference type="Pfam" id="PF00127">
    <property type="entry name" value="Copper-bind"/>
    <property type="match status" value="1"/>
</dbReference>
<dbReference type="NCBIfam" id="TIGR02695">
    <property type="entry name" value="azurin"/>
    <property type="match status" value="1"/>
</dbReference>
<comment type="subcellular location">
    <subcellularLocation>
        <location evidence="1">Cell outer membrane</location>
        <topology evidence="1">Lipid-anchor</topology>
    </subcellularLocation>
</comment>
<dbReference type="GeneID" id="93261924"/>
<protein>
    <submittedName>
        <fullName evidence="9">Azurin</fullName>
    </submittedName>
</protein>
<evidence type="ECO:0000259" key="8">
    <source>
        <dbReference type="Pfam" id="PF00127"/>
    </source>
</evidence>
<evidence type="ECO:0000256" key="6">
    <source>
        <dbReference type="SAM" id="MobiDB-lite"/>
    </source>
</evidence>
<evidence type="ECO:0000256" key="1">
    <source>
        <dbReference type="ARBA" id="ARBA00004459"/>
    </source>
</evidence>
<name>A0AAX2J357_KINKI</name>
<dbReference type="InterPro" id="IPR028871">
    <property type="entry name" value="BlueCu_1_BS"/>
</dbReference>
<dbReference type="EMBL" id="LS483426">
    <property type="protein sequence ID" value="SQH24433.1"/>
    <property type="molecule type" value="Genomic_DNA"/>
</dbReference>
<dbReference type="RefSeq" id="WP_003788847.1">
    <property type="nucleotide sequence ID" value="NZ_CP091518.1"/>
</dbReference>
<keyword evidence="2" id="KW-0813">Transport</keyword>
<feature type="region of interest" description="Disordered" evidence="6">
    <location>
        <begin position="48"/>
        <end position="76"/>
    </location>
</feature>
<dbReference type="PROSITE" id="PS00196">
    <property type="entry name" value="COPPER_BLUE"/>
    <property type="match status" value="1"/>
</dbReference>
<feature type="chain" id="PRO_5043836283" evidence="7">
    <location>
        <begin position="20"/>
        <end position="212"/>
    </location>
</feature>
<dbReference type="GO" id="GO:0009055">
    <property type="term" value="F:electron transfer activity"/>
    <property type="evidence" value="ECO:0007669"/>
    <property type="project" value="InterPro"/>
</dbReference>
<evidence type="ECO:0000256" key="7">
    <source>
        <dbReference type="SAM" id="SignalP"/>
    </source>
</evidence>
<feature type="domain" description="Blue (type 1) copper" evidence="8">
    <location>
        <begin position="86"/>
        <end position="210"/>
    </location>
</feature>
<dbReference type="GO" id="GO:0009279">
    <property type="term" value="C:cell outer membrane"/>
    <property type="evidence" value="ECO:0007669"/>
    <property type="project" value="UniProtKB-SubCell"/>
</dbReference>
<dbReference type="AlphaFoldDB" id="A0AAX2J357"/>
<evidence type="ECO:0000313" key="9">
    <source>
        <dbReference type="EMBL" id="SQH24433.1"/>
    </source>
</evidence>
<organism evidence="9 10">
    <name type="scientific">Kingella kingae</name>
    <dbReference type="NCBI Taxonomy" id="504"/>
    <lineage>
        <taxon>Bacteria</taxon>
        <taxon>Pseudomonadati</taxon>
        <taxon>Pseudomonadota</taxon>
        <taxon>Betaproteobacteria</taxon>
        <taxon>Neisseriales</taxon>
        <taxon>Neisseriaceae</taxon>
        <taxon>Kingella</taxon>
    </lineage>
</organism>
<feature type="signal peptide" evidence="7">
    <location>
        <begin position="1"/>
        <end position="19"/>
    </location>
</feature>
<keyword evidence="4" id="KW-0249">Electron transport</keyword>
<dbReference type="PROSITE" id="PS51257">
    <property type="entry name" value="PROKAR_LIPOPROTEIN"/>
    <property type="match status" value="1"/>
</dbReference>
<evidence type="ECO:0000256" key="4">
    <source>
        <dbReference type="ARBA" id="ARBA00022982"/>
    </source>
</evidence>
<dbReference type="PANTHER" id="PTHR38439">
    <property type="entry name" value="AURACYANIN-B"/>
    <property type="match status" value="1"/>
</dbReference>
<evidence type="ECO:0000313" key="10">
    <source>
        <dbReference type="Proteomes" id="UP000248598"/>
    </source>
</evidence>
<sequence length="212" mass="21195">MKMYLSLIAAAALSLAACGDNKPAAPAVAPAPAASEVAPAASETAPVASEAAPAAAEAAPAAASETAPAAPAATETAAPAAAAGECAAAITSDDAMKFDPKEISVPASCKQFSITLKHVGKMPAMAMGHNVVVSKTSDKDGVLADGATAKIENNFVKPNDERVVAHTKLIGGGEEDTLTFDVSKLAAGEAYEYYCSFPGHYAMMNGKISVAK</sequence>
<dbReference type="InterPro" id="IPR008972">
    <property type="entry name" value="Cupredoxin"/>
</dbReference>
<proteinExistence type="predicted"/>
<dbReference type="InterPro" id="IPR014068">
    <property type="entry name" value="Azurin"/>
</dbReference>
<dbReference type="PANTHER" id="PTHR38439:SF2">
    <property type="entry name" value="OUTER MEMBRANE PROTEIN H.8"/>
    <property type="match status" value="1"/>
</dbReference>
<reference evidence="9 10" key="1">
    <citation type="submission" date="2018-06" db="EMBL/GenBank/DDBJ databases">
        <authorList>
            <consortium name="Pathogen Informatics"/>
            <person name="Doyle S."/>
        </authorList>
    </citation>
    <scope>NUCLEOTIDE SEQUENCE [LARGE SCALE GENOMIC DNA]</scope>
    <source>
        <strain evidence="9 10">NCTC10529</strain>
    </source>
</reference>
<keyword evidence="3" id="KW-0479">Metal-binding</keyword>
<gene>
    <name evidence="9" type="primary">azu</name>
    <name evidence="9" type="ORF">NCTC10529_00613</name>
</gene>
<evidence type="ECO:0000256" key="3">
    <source>
        <dbReference type="ARBA" id="ARBA00022723"/>
    </source>
</evidence>
<evidence type="ECO:0000256" key="5">
    <source>
        <dbReference type="ARBA" id="ARBA00023008"/>
    </source>
</evidence>
<dbReference type="GO" id="GO:0005507">
    <property type="term" value="F:copper ion binding"/>
    <property type="evidence" value="ECO:0007669"/>
    <property type="project" value="InterPro"/>
</dbReference>
<accession>A0AAX2J357</accession>
<dbReference type="InterPro" id="IPR000923">
    <property type="entry name" value="BlueCu_1"/>
</dbReference>
<dbReference type="Proteomes" id="UP000248598">
    <property type="component" value="Chromosome 1"/>
</dbReference>
<keyword evidence="7" id="KW-0732">Signal</keyword>
<dbReference type="SUPFAM" id="SSF49503">
    <property type="entry name" value="Cupredoxins"/>
    <property type="match status" value="1"/>
</dbReference>
<dbReference type="InterPro" id="IPR050845">
    <property type="entry name" value="Cu-binding_ET"/>
</dbReference>
<keyword evidence="5" id="KW-0186">Copper</keyword>
<evidence type="ECO:0000256" key="2">
    <source>
        <dbReference type="ARBA" id="ARBA00022448"/>
    </source>
</evidence>
<dbReference type="CDD" id="cd13922">
    <property type="entry name" value="Azurin"/>
    <property type="match status" value="1"/>
</dbReference>
<dbReference type="Gene3D" id="2.60.40.420">
    <property type="entry name" value="Cupredoxins - blue copper proteins"/>
    <property type="match status" value="1"/>
</dbReference>